<comment type="caution">
    <text evidence="2">The sequence shown here is derived from an EMBL/GenBank/DDBJ whole genome shotgun (WGS) entry which is preliminary data.</text>
</comment>
<gene>
    <name evidence="2" type="ORF">Pro02_76390</name>
</gene>
<dbReference type="RefSeq" id="WP_068922332.1">
    <property type="nucleotide sequence ID" value="NZ_BMQP01000084.1"/>
</dbReference>
<evidence type="ECO:0000313" key="2">
    <source>
        <dbReference type="EMBL" id="GIH89231.1"/>
    </source>
</evidence>
<accession>A0A8J3S6J3</accession>
<sequence length="113" mass="11940">MAAPSPQAGNWSAAWSAALDALEMDVAAVEEMLAGDHRDRDLQSSDAWSPPEDIGPLPLDLRPRADAILARQLAAAQALAMAMVGNRRQAAMLARVESGNDGGNRPVYVNYAA</sequence>
<reference evidence="2" key="1">
    <citation type="submission" date="2021-01" db="EMBL/GenBank/DDBJ databases">
        <title>Whole genome shotgun sequence of Planobispora rosea NBRC 15558.</title>
        <authorList>
            <person name="Komaki H."/>
            <person name="Tamura T."/>
        </authorList>
    </citation>
    <scope>NUCLEOTIDE SEQUENCE</scope>
    <source>
        <strain evidence="2">NBRC 15558</strain>
    </source>
</reference>
<dbReference type="Proteomes" id="UP000655044">
    <property type="component" value="Unassembled WGS sequence"/>
</dbReference>
<keyword evidence="3" id="KW-1185">Reference proteome</keyword>
<evidence type="ECO:0000256" key="1">
    <source>
        <dbReference type="SAM" id="MobiDB-lite"/>
    </source>
</evidence>
<protein>
    <submittedName>
        <fullName evidence="2">Uncharacterized protein</fullName>
    </submittedName>
</protein>
<organism evidence="2 3">
    <name type="scientific">Planobispora rosea</name>
    <dbReference type="NCBI Taxonomy" id="35762"/>
    <lineage>
        <taxon>Bacteria</taxon>
        <taxon>Bacillati</taxon>
        <taxon>Actinomycetota</taxon>
        <taxon>Actinomycetes</taxon>
        <taxon>Streptosporangiales</taxon>
        <taxon>Streptosporangiaceae</taxon>
        <taxon>Planobispora</taxon>
    </lineage>
</organism>
<dbReference type="AlphaFoldDB" id="A0A8J3S6J3"/>
<name>A0A8J3S6J3_PLARO</name>
<evidence type="ECO:0000313" key="3">
    <source>
        <dbReference type="Proteomes" id="UP000655044"/>
    </source>
</evidence>
<dbReference type="OrthoDB" id="3695729at2"/>
<dbReference type="EMBL" id="BOOI01000117">
    <property type="protein sequence ID" value="GIH89231.1"/>
    <property type="molecule type" value="Genomic_DNA"/>
</dbReference>
<feature type="region of interest" description="Disordered" evidence="1">
    <location>
        <begin position="35"/>
        <end position="59"/>
    </location>
</feature>
<proteinExistence type="predicted"/>